<keyword evidence="3 7" id="KW-0547">Nucleotide-binding</keyword>
<keyword evidence="7 8" id="KW-0460">Magnesium</keyword>
<keyword evidence="7" id="KW-0963">Cytoplasm</keyword>
<dbReference type="PANTHER" id="PTHR42918">
    <property type="entry name" value="LYSYL-TRNA SYNTHETASE"/>
    <property type="match status" value="1"/>
</dbReference>
<dbReference type="PRINTS" id="PR00982">
    <property type="entry name" value="TRNASYNTHLYS"/>
</dbReference>
<keyword evidence="7" id="KW-0648">Protein biosynthesis</keyword>
<dbReference type="Pfam" id="PF01336">
    <property type="entry name" value="tRNA_anti-codon"/>
    <property type="match status" value="1"/>
</dbReference>
<dbReference type="Proteomes" id="UP000229893">
    <property type="component" value="Unassembled WGS sequence"/>
</dbReference>
<dbReference type="InterPro" id="IPR004365">
    <property type="entry name" value="NA-bd_OB_tRNA"/>
</dbReference>
<keyword evidence="2 7" id="KW-0479">Metal-binding</keyword>
<evidence type="ECO:0000256" key="4">
    <source>
        <dbReference type="ARBA" id="ARBA00022840"/>
    </source>
</evidence>
<keyword evidence="1 7" id="KW-0436">Ligase</keyword>
<dbReference type="SUPFAM" id="SSF55681">
    <property type="entry name" value="Class II aaRS and biotin synthetases"/>
    <property type="match status" value="1"/>
</dbReference>
<dbReference type="SUPFAM" id="SSF50249">
    <property type="entry name" value="Nucleic acid-binding proteins"/>
    <property type="match status" value="1"/>
</dbReference>
<name>A0A2H0N7N6_9BACT</name>
<accession>A0A2H0N7N6</accession>
<dbReference type="InterPro" id="IPR045864">
    <property type="entry name" value="aa-tRNA-synth_II/BPL/LPL"/>
</dbReference>
<dbReference type="InterPro" id="IPR006195">
    <property type="entry name" value="aa-tRNA-synth_II"/>
</dbReference>
<dbReference type="CDD" id="cd04322">
    <property type="entry name" value="LysRS_N"/>
    <property type="match status" value="1"/>
</dbReference>
<dbReference type="EMBL" id="PCWO01000031">
    <property type="protein sequence ID" value="PIR04877.1"/>
    <property type="molecule type" value="Genomic_DNA"/>
</dbReference>
<evidence type="ECO:0000256" key="6">
    <source>
        <dbReference type="ARBA" id="ARBA00048573"/>
    </source>
</evidence>
<feature type="binding site" evidence="7">
    <location>
        <position position="401"/>
    </location>
    <ligand>
        <name>Mg(2+)</name>
        <dbReference type="ChEBI" id="CHEBI:18420"/>
        <label>1</label>
    </ligand>
</feature>
<dbReference type="GO" id="GO:0006430">
    <property type="term" value="P:lysyl-tRNA aminoacylation"/>
    <property type="evidence" value="ECO:0007669"/>
    <property type="project" value="UniProtKB-UniRule"/>
</dbReference>
<sequence>MLDDIVKERKEKLKTLKEASINPYPAVSKRTHEIKEILDSFLSLEKSKKKISIVGRVRARRGQGKIAFMDLEDATGRMQIVLRDDKTYKFKDLVPNIDAGDFLEVQGKVFVTQKGEKSVEGSLVTILNKTLLPLPNDYYGLDDLETKLRKRYLDLILNKEVRELFKTKSVFWQSIRQFLIKEGFMEVETPVLEATPGGAEAEPFKTYHKALNEEFYLRISLEIALKKLMVGGFEKIFEIGRIFRNEGISNEHLQDYTQLEFYLAYADYETLMKLVEKMYKQVIKETFGTYIFTHKGHKVSWGGKWKKIDYFEAFKNGTKLDLEKVTYDDLYKKAKELKLPVTKKLSKGRLIDLLFKKTVRPNLIEPAFLIDPPVEIEPLAKRHRTNPKKVERFQVVAYGSELGKGFSESNDPIDQRERFIEQEKARERGDVEAQMLDESFLEALEYGMPPMAGFGLSERLFAVLAGRPIRETVFFPLMKKK</sequence>
<comment type="catalytic activity">
    <reaction evidence="6 7 8">
        <text>tRNA(Lys) + L-lysine + ATP = L-lysyl-tRNA(Lys) + AMP + diphosphate</text>
        <dbReference type="Rhea" id="RHEA:20792"/>
        <dbReference type="Rhea" id="RHEA-COMP:9696"/>
        <dbReference type="Rhea" id="RHEA-COMP:9697"/>
        <dbReference type="ChEBI" id="CHEBI:30616"/>
        <dbReference type="ChEBI" id="CHEBI:32551"/>
        <dbReference type="ChEBI" id="CHEBI:33019"/>
        <dbReference type="ChEBI" id="CHEBI:78442"/>
        <dbReference type="ChEBI" id="CHEBI:78529"/>
        <dbReference type="ChEBI" id="CHEBI:456215"/>
        <dbReference type="EC" id="6.1.1.6"/>
    </reaction>
</comment>
<dbReference type="GO" id="GO:0000287">
    <property type="term" value="F:magnesium ion binding"/>
    <property type="evidence" value="ECO:0007669"/>
    <property type="project" value="UniProtKB-UniRule"/>
</dbReference>
<comment type="cofactor">
    <cofactor evidence="7 8">
        <name>Mg(2+)</name>
        <dbReference type="ChEBI" id="CHEBI:18420"/>
    </cofactor>
    <text evidence="7 8">Binds 3 Mg(2+) ions per subunit.</text>
</comment>
<comment type="caution">
    <text evidence="10">The sequence shown here is derived from an EMBL/GenBank/DDBJ whole genome shotgun (WGS) entry which is preliminary data.</text>
</comment>
<evidence type="ECO:0000313" key="10">
    <source>
        <dbReference type="EMBL" id="PIR04877.1"/>
    </source>
</evidence>
<protein>
    <recommendedName>
        <fullName evidence="7">Lysine--tRNA ligase</fullName>
        <ecNumber evidence="7">6.1.1.6</ecNumber>
    </recommendedName>
    <alternativeName>
        <fullName evidence="7">Lysyl-tRNA synthetase</fullName>
        <shortName evidence="7">LysRS</shortName>
    </alternativeName>
</protein>
<comment type="similarity">
    <text evidence="7">Belongs to the class-II aminoacyl-tRNA synthetase family.</text>
</comment>
<feature type="binding site" evidence="7">
    <location>
        <position position="401"/>
    </location>
    <ligand>
        <name>Mg(2+)</name>
        <dbReference type="ChEBI" id="CHEBI:18420"/>
        <label>2</label>
    </ligand>
</feature>
<proteinExistence type="inferred from homology"/>
<dbReference type="InterPro" id="IPR012340">
    <property type="entry name" value="NA-bd_OB-fold"/>
</dbReference>
<dbReference type="EC" id="6.1.1.6" evidence="7"/>
<dbReference type="GO" id="GO:0004824">
    <property type="term" value="F:lysine-tRNA ligase activity"/>
    <property type="evidence" value="ECO:0007669"/>
    <property type="project" value="UniProtKB-UniRule"/>
</dbReference>
<evidence type="ECO:0000256" key="2">
    <source>
        <dbReference type="ARBA" id="ARBA00022723"/>
    </source>
</evidence>
<dbReference type="Gene3D" id="3.30.930.10">
    <property type="entry name" value="Bira Bifunctional Protein, Domain 2"/>
    <property type="match status" value="1"/>
</dbReference>
<comment type="caution">
    <text evidence="7">Lacks conserved residue(s) required for the propagation of feature annotation.</text>
</comment>
<dbReference type="GO" id="GO:0005524">
    <property type="term" value="F:ATP binding"/>
    <property type="evidence" value="ECO:0007669"/>
    <property type="project" value="UniProtKB-UniRule"/>
</dbReference>
<evidence type="ECO:0000256" key="3">
    <source>
        <dbReference type="ARBA" id="ARBA00022741"/>
    </source>
</evidence>
<evidence type="ECO:0000259" key="9">
    <source>
        <dbReference type="PROSITE" id="PS50862"/>
    </source>
</evidence>
<dbReference type="NCBIfam" id="NF001756">
    <property type="entry name" value="PRK00484.1"/>
    <property type="match status" value="1"/>
</dbReference>
<dbReference type="InterPro" id="IPR002313">
    <property type="entry name" value="Lys-tRNA-ligase_II"/>
</dbReference>
<feature type="domain" description="Aminoacyl-transfer RNA synthetases class-II family profile" evidence="9">
    <location>
        <begin position="173"/>
        <end position="476"/>
    </location>
</feature>
<dbReference type="PANTHER" id="PTHR42918:SF15">
    <property type="entry name" value="LYSINE--TRNA LIGASE, CHLOROPLASTIC_MITOCHONDRIAL"/>
    <property type="match status" value="1"/>
</dbReference>
<dbReference type="AlphaFoldDB" id="A0A2H0N7N6"/>
<comment type="subcellular location">
    <subcellularLocation>
        <location evidence="7">Cytoplasm</location>
    </subcellularLocation>
</comment>
<dbReference type="NCBIfam" id="TIGR00499">
    <property type="entry name" value="lysS_bact"/>
    <property type="match status" value="1"/>
</dbReference>
<evidence type="ECO:0000256" key="7">
    <source>
        <dbReference type="HAMAP-Rule" id="MF_00252"/>
    </source>
</evidence>
<dbReference type="Pfam" id="PF00152">
    <property type="entry name" value="tRNA-synt_2"/>
    <property type="match status" value="1"/>
</dbReference>
<keyword evidence="4 7" id="KW-0067">ATP-binding</keyword>
<dbReference type="InterPro" id="IPR044136">
    <property type="entry name" value="Lys-tRNA-ligase_II_N"/>
</dbReference>
<organism evidence="10 11">
    <name type="scientific">Candidatus Liptonbacteria bacterium CG11_big_fil_rev_8_21_14_0_20_35_14</name>
    <dbReference type="NCBI Taxonomy" id="1974634"/>
    <lineage>
        <taxon>Bacteria</taxon>
        <taxon>Candidatus Liptoniibacteriota</taxon>
    </lineage>
</organism>
<dbReference type="PROSITE" id="PS50862">
    <property type="entry name" value="AA_TRNA_LIGASE_II"/>
    <property type="match status" value="1"/>
</dbReference>
<reference evidence="10 11" key="1">
    <citation type="submission" date="2017-09" db="EMBL/GenBank/DDBJ databases">
        <title>Depth-based differentiation of microbial function through sediment-hosted aquifers and enrichment of novel symbionts in the deep terrestrial subsurface.</title>
        <authorList>
            <person name="Probst A.J."/>
            <person name="Ladd B."/>
            <person name="Jarett J.K."/>
            <person name="Geller-Mcgrath D.E."/>
            <person name="Sieber C.M."/>
            <person name="Emerson J.B."/>
            <person name="Anantharaman K."/>
            <person name="Thomas B.C."/>
            <person name="Malmstrom R."/>
            <person name="Stieglmeier M."/>
            <person name="Klingl A."/>
            <person name="Woyke T."/>
            <person name="Ryan C.M."/>
            <person name="Banfield J.F."/>
        </authorList>
    </citation>
    <scope>NUCLEOTIDE SEQUENCE [LARGE SCALE GENOMIC DNA]</scope>
    <source>
        <strain evidence="10">CG11_big_fil_rev_8_21_14_0_20_35_14</strain>
    </source>
</reference>
<evidence type="ECO:0000256" key="5">
    <source>
        <dbReference type="ARBA" id="ARBA00023146"/>
    </source>
</evidence>
<dbReference type="Gene3D" id="2.40.50.140">
    <property type="entry name" value="Nucleic acid-binding proteins"/>
    <property type="match status" value="1"/>
</dbReference>
<evidence type="ECO:0000256" key="8">
    <source>
        <dbReference type="RuleBase" id="RU000336"/>
    </source>
</evidence>
<comment type="subunit">
    <text evidence="7">Homodimer.</text>
</comment>
<dbReference type="InterPro" id="IPR018149">
    <property type="entry name" value="Lys-tRNA-synth_II_C"/>
</dbReference>
<keyword evidence="5 7" id="KW-0030">Aminoacyl-tRNA synthetase</keyword>
<dbReference type="GO" id="GO:0005829">
    <property type="term" value="C:cytosol"/>
    <property type="evidence" value="ECO:0007669"/>
    <property type="project" value="TreeGrafter"/>
</dbReference>
<evidence type="ECO:0000256" key="1">
    <source>
        <dbReference type="ARBA" id="ARBA00022598"/>
    </source>
</evidence>
<dbReference type="GO" id="GO:0000049">
    <property type="term" value="F:tRNA binding"/>
    <property type="evidence" value="ECO:0007669"/>
    <property type="project" value="TreeGrafter"/>
</dbReference>
<evidence type="ECO:0000313" key="11">
    <source>
        <dbReference type="Proteomes" id="UP000229893"/>
    </source>
</evidence>
<dbReference type="InterPro" id="IPR004364">
    <property type="entry name" value="Aa-tRNA-synt_II"/>
</dbReference>
<gene>
    <name evidence="7 10" type="primary">lysS</name>
    <name evidence="10" type="ORF">COV57_02145</name>
</gene>
<dbReference type="HAMAP" id="MF_00252">
    <property type="entry name" value="Lys_tRNA_synth_class2"/>
    <property type="match status" value="1"/>
</dbReference>